<dbReference type="EMBL" id="JABSTV010001245">
    <property type="protein sequence ID" value="KAH7984176.1"/>
    <property type="molecule type" value="Genomic_DNA"/>
</dbReference>
<accession>A0A9D4YQF2</accession>
<evidence type="ECO:0000313" key="3">
    <source>
        <dbReference type="Proteomes" id="UP000821837"/>
    </source>
</evidence>
<sequence>MDTARIKAPMPTEEEYLQDMLRVWRGKNSAVASRDAGALAAERDAASRSQHAQGKSAPSVASQRAKQLQWRPKNTPLIEKDDIIVVLKPREMLDIKVTFGPGQAGTAVCSILGADATTISGTSPALRLVLSGRRSCLPRQNVRNCERPKLSAEPNVVTVRKLGDTSVAVITFAGTKWAAEQILVRDRSLAVAQAAGSRYLLLLLTTQQNTNAARAASSVAVATRLELPVVSDGPGNQ</sequence>
<dbReference type="AlphaFoldDB" id="A0A9D4YQF2"/>
<reference evidence="2" key="2">
    <citation type="submission" date="2021-09" db="EMBL/GenBank/DDBJ databases">
        <authorList>
            <person name="Jia N."/>
            <person name="Wang J."/>
            <person name="Shi W."/>
            <person name="Du L."/>
            <person name="Sun Y."/>
            <person name="Zhan W."/>
            <person name="Jiang J."/>
            <person name="Wang Q."/>
            <person name="Zhang B."/>
            <person name="Ji P."/>
            <person name="Sakyi L.B."/>
            <person name="Cui X."/>
            <person name="Yuan T."/>
            <person name="Jiang B."/>
            <person name="Yang W."/>
            <person name="Lam T.T.-Y."/>
            <person name="Chang Q."/>
            <person name="Ding S."/>
            <person name="Wang X."/>
            <person name="Zhu J."/>
            <person name="Ruan X."/>
            <person name="Zhao L."/>
            <person name="Wei J."/>
            <person name="Que T."/>
            <person name="Du C."/>
            <person name="Cheng J."/>
            <person name="Dai P."/>
            <person name="Han X."/>
            <person name="Huang E."/>
            <person name="Gao Y."/>
            <person name="Liu J."/>
            <person name="Shao H."/>
            <person name="Ye R."/>
            <person name="Li L."/>
            <person name="Wei W."/>
            <person name="Wang X."/>
            <person name="Wang C."/>
            <person name="Huo Q."/>
            <person name="Li W."/>
            <person name="Guo W."/>
            <person name="Chen H."/>
            <person name="Chen S."/>
            <person name="Zhou L."/>
            <person name="Zhou L."/>
            <person name="Ni X."/>
            <person name="Tian J."/>
            <person name="Zhou Y."/>
            <person name="Sheng Y."/>
            <person name="Liu T."/>
            <person name="Pan Y."/>
            <person name="Xia L."/>
            <person name="Li J."/>
            <person name="Zhao F."/>
            <person name="Cao W."/>
        </authorList>
    </citation>
    <scope>NUCLEOTIDE SEQUENCE</scope>
    <source>
        <strain evidence="2">Rsan-2018</strain>
        <tissue evidence="2">Larvae</tissue>
    </source>
</reference>
<comment type="caution">
    <text evidence="2">The sequence shown here is derived from an EMBL/GenBank/DDBJ whole genome shotgun (WGS) entry which is preliminary data.</text>
</comment>
<gene>
    <name evidence="2" type="ORF">HPB52_017716</name>
</gene>
<evidence type="ECO:0000313" key="2">
    <source>
        <dbReference type="EMBL" id="KAH7984176.1"/>
    </source>
</evidence>
<proteinExistence type="predicted"/>
<feature type="region of interest" description="Disordered" evidence="1">
    <location>
        <begin position="41"/>
        <end position="68"/>
    </location>
</feature>
<reference evidence="2" key="1">
    <citation type="journal article" date="2020" name="Cell">
        <title>Large-Scale Comparative Analyses of Tick Genomes Elucidate Their Genetic Diversity and Vector Capacities.</title>
        <authorList>
            <consortium name="Tick Genome and Microbiome Consortium (TIGMIC)"/>
            <person name="Jia N."/>
            <person name="Wang J."/>
            <person name="Shi W."/>
            <person name="Du L."/>
            <person name="Sun Y."/>
            <person name="Zhan W."/>
            <person name="Jiang J.F."/>
            <person name="Wang Q."/>
            <person name="Zhang B."/>
            <person name="Ji P."/>
            <person name="Bell-Sakyi L."/>
            <person name="Cui X.M."/>
            <person name="Yuan T.T."/>
            <person name="Jiang B.G."/>
            <person name="Yang W.F."/>
            <person name="Lam T.T."/>
            <person name="Chang Q.C."/>
            <person name="Ding S.J."/>
            <person name="Wang X.J."/>
            <person name="Zhu J.G."/>
            <person name="Ruan X.D."/>
            <person name="Zhao L."/>
            <person name="Wei J.T."/>
            <person name="Ye R.Z."/>
            <person name="Que T.C."/>
            <person name="Du C.H."/>
            <person name="Zhou Y.H."/>
            <person name="Cheng J.X."/>
            <person name="Dai P.F."/>
            <person name="Guo W.B."/>
            <person name="Han X.H."/>
            <person name="Huang E.J."/>
            <person name="Li L.F."/>
            <person name="Wei W."/>
            <person name="Gao Y.C."/>
            <person name="Liu J.Z."/>
            <person name="Shao H.Z."/>
            <person name="Wang X."/>
            <person name="Wang C.C."/>
            <person name="Yang T.C."/>
            <person name="Huo Q.B."/>
            <person name="Li W."/>
            <person name="Chen H.Y."/>
            <person name="Chen S.E."/>
            <person name="Zhou L.G."/>
            <person name="Ni X.B."/>
            <person name="Tian J.H."/>
            <person name="Sheng Y."/>
            <person name="Liu T."/>
            <person name="Pan Y.S."/>
            <person name="Xia L.Y."/>
            <person name="Li J."/>
            <person name="Zhao F."/>
            <person name="Cao W.C."/>
        </authorList>
    </citation>
    <scope>NUCLEOTIDE SEQUENCE</scope>
    <source>
        <strain evidence="2">Rsan-2018</strain>
    </source>
</reference>
<evidence type="ECO:0000256" key="1">
    <source>
        <dbReference type="SAM" id="MobiDB-lite"/>
    </source>
</evidence>
<keyword evidence="3" id="KW-1185">Reference proteome</keyword>
<name>A0A9D4YQF2_RHISA</name>
<dbReference type="Proteomes" id="UP000821837">
    <property type="component" value="Chromosome 1"/>
</dbReference>
<organism evidence="2 3">
    <name type="scientific">Rhipicephalus sanguineus</name>
    <name type="common">Brown dog tick</name>
    <name type="synonym">Ixodes sanguineus</name>
    <dbReference type="NCBI Taxonomy" id="34632"/>
    <lineage>
        <taxon>Eukaryota</taxon>
        <taxon>Metazoa</taxon>
        <taxon>Ecdysozoa</taxon>
        <taxon>Arthropoda</taxon>
        <taxon>Chelicerata</taxon>
        <taxon>Arachnida</taxon>
        <taxon>Acari</taxon>
        <taxon>Parasitiformes</taxon>
        <taxon>Ixodida</taxon>
        <taxon>Ixodoidea</taxon>
        <taxon>Ixodidae</taxon>
        <taxon>Rhipicephalinae</taxon>
        <taxon>Rhipicephalus</taxon>
        <taxon>Rhipicephalus</taxon>
    </lineage>
</organism>
<protein>
    <submittedName>
        <fullName evidence="2">Uncharacterized protein</fullName>
    </submittedName>
</protein>